<feature type="region of interest" description="Disordered" evidence="1">
    <location>
        <begin position="1"/>
        <end position="34"/>
    </location>
</feature>
<dbReference type="AlphaFoldDB" id="A0A9P1MYU6"/>
<evidence type="ECO:0000313" key="3">
    <source>
        <dbReference type="Proteomes" id="UP001152747"/>
    </source>
</evidence>
<reference evidence="2" key="1">
    <citation type="submission" date="2022-11" db="EMBL/GenBank/DDBJ databases">
        <authorList>
            <person name="Kikuchi T."/>
        </authorList>
    </citation>
    <scope>NUCLEOTIDE SEQUENCE</scope>
    <source>
        <strain evidence="2">PS1010</strain>
    </source>
</reference>
<feature type="compositionally biased region" description="Polar residues" evidence="1">
    <location>
        <begin position="91"/>
        <end position="108"/>
    </location>
</feature>
<evidence type="ECO:0000313" key="2">
    <source>
        <dbReference type="EMBL" id="CAI5441191.1"/>
    </source>
</evidence>
<gene>
    <name evidence="2" type="ORF">CAMP_LOCUS3828</name>
</gene>
<dbReference type="Proteomes" id="UP001152747">
    <property type="component" value="Unassembled WGS sequence"/>
</dbReference>
<feature type="region of interest" description="Disordered" evidence="1">
    <location>
        <begin position="86"/>
        <end position="110"/>
    </location>
</feature>
<evidence type="ECO:0000256" key="1">
    <source>
        <dbReference type="SAM" id="MobiDB-lite"/>
    </source>
</evidence>
<comment type="caution">
    <text evidence="2">The sequence shown here is derived from an EMBL/GenBank/DDBJ whole genome shotgun (WGS) entry which is preliminary data.</text>
</comment>
<proteinExistence type="predicted"/>
<name>A0A9P1MYU6_9PELO</name>
<sequence length="310" mass="34648">MSLPQRPLLPTSHMDDKSPRLPGGPGPNSYPFAPFCATSSPSTTTASVFPQMPIFPPNFQQVYQNLLQAHFVQMASAQAQAHAQAQARLSAGTSPVNSDQASSRSESPQIAKKTLILDEDGFATCPACGDKLAESQWNSHIEEEKTKLISHIRSVKENGQSSSNGEHQIHKRENELLRIRNNQQKRQILKRGTNSLIRDCLTPFSRQSNDETGSSESPDTKKMDEDFNNMMKCTSCQQPCAYGIIMSSYDRPKCQMCFDIIRTQSCILTSTSPAQNDDENDEPSLKKMKFEDEEEAIIKREEDDENIVDQ</sequence>
<organism evidence="2 3">
    <name type="scientific">Caenorhabditis angaria</name>
    <dbReference type="NCBI Taxonomy" id="860376"/>
    <lineage>
        <taxon>Eukaryota</taxon>
        <taxon>Metazoa</taxon>
        <taxon>Ecdysozoa</taxon>
        <taxon>Nematoda</taxon>
        <taxon>Chromadorea</taxon>
        <taxon>Rhabditida</taxon>
        <taxon>Rhabditina</taxon>
        <taxon>Rhabditomorpha</taxon>
        <taxon>Rhabditoidea</taxon>
        <taxon>Rhabditidae</taxon>
        <taxon>Peloderinae</taxon>
        <taxon>Caenorhabditis</taxon>
    </lineage>
</organism>
<feature type="compositionally biased region" description="Polar residues" evidence="1">
    <location>
        <begin position="204"/>
        <end position="217"/>
    </location>
</feature>
<dbReference type="EMBL" id="CANHGI010000002">
    <property type="protein sequence ID" value="CAI5441191.1"/>
    <property type="molecule type" value="Genomic_DNA"/>
</dbReference>
<feature type="region of interest" description="Disordered" evidence="1">
    <location>
        <begin position="200"/>
        <end position="223"/>
    </location>
</feature>
<protein>
    <submittedName>
        <fullName evidence="2">Uncharacterized protein</fullName>
    </submittedName>
</protein>
<dbReference type="OrthoDB" id="5810293at2759"/>
<keyword evidence="3" id="KW-1185">Reference proteome</keyword>
<dbReference type="SUPFAM" id="SSF75712">
    <property type="entry name" value="Rad50 coiled-coil Zn hook"/>
    <property type="match status" value="1"/>
</dbReference>
<feature type="compositionally biased region" description="Basic and acidic residues" evidence="1">
    <location>
        <begin position="283"/>
        <end position="301"/>
    </location>
</feature>
<feature type="region of interest" description="Disordered" evidence="1">
    <location>
        <begin position="271"/>
        <end position="310"/>
    </location>
</feature>
<accession>A0A9P1MYU6</accession>